<proteinExistence type="predicted"/>
<reference evidence="7" key="1">
    <citation type="submission" date="2020-04" db="EMBL/GenBank/DDBJ databases">
        <authorList>
            <person name="Chiriac C."/>
            <person name="Salcher M."/>
            <person name="Ghai R."/>
            <person name="Kavagutti S V."/>
        </authorList>
    </citation>
    <scope>NUCLEOTIDE SEQUENCE</scope>
</reference>
<sequence length="539" mass="61696">MPRLQKMNKPQTTIRQREAALKKELATRVLARRSLLQYTKRFHPSYDAGWVHEDICRRLEQFSRDVADKKSPRLMLLCPPRSGKSELASIRFPAWHLGHHPEHEVINCGYNMDLPMKFSRKVREQLRDKSYEAVFPDSKLDSESQSVEAWNTTSGGGFTAAGVGGGITGKGAHILTIDDPIKNMEESDSAVIRDGLWDWYWSTAYTRLAPGGGVLVIQTCWNADDLAGRLQQQMIDKAEADQFVVIKYPALAEADEYLTPTGAIFRVNPNQPDVEPPPEGSILLRYMGEALHPERYPTKMMENYRANMHPRIWSALYQQNPVPDEGMYFKAEWFRVEPTAPMIRKRRIYQAWDFAIGEKQHNDFTVGTTVLHDENNYVHVLDVVRFKGDTFVIIEEILNMLQKWTLYDDTPVTLGFEDGQIWRAIKPVLEMRMQERNLFPPYEVLKPLTDKLVRARALQGRMQQGRVMFLDAPWLVDVKREMLKFPAGAHDDIVDSLSWAFNLIATKAPPTPDDRAPVSKSWKDKLAGLGKKESSHMAA</sequence>
<keyword evidence="4" id="KW-0231">Viral genome packaging</keyword>
<evidence type="ECO:0000259" key="6">
    <source>
        <dbReference type="Pfam" id="PF17289"/>
    </source>
</evidence>
<evidence type="ECO:0000256" key="4">
    <source>
        <dbReference type="ARBA" id="ARBA00023219"/>
    </source>
</evidence>
<keyword evidence="3" id="KW-0067">ATP-binding</keyword>
<protein>
    <submittedName>
        <fullName evidence="7">Archaeophage PsiM2, terminase large subunit</fullName>
    </submittedName>
</protein>
<evidence type="ECO:0000256" key="3">
    <source>
        <dbReference type="ARBA" id="ARBA00022840"/>
    </source>
</evidence>
<evidence type="ECO:0000313" key="7">
    <source>
        <dbReference type="EMBL" id="CAB4131085.1"/>
    </source>
</evidence>
<dbReference type="Pfam" id="PF17289">
    <property type="entry name" value="Terminase_6C"/>
    <property type="match status" value="1"/>
</dbReference>
<evidence type="ECO:0000256" key="5">
    <source>
        <dbReference type="SAM" id="MobiDB-lite"/>
    </source>
</evidence>
<dbReference type="EMBL" id="LR796243">
    <property type="protein sequence ID" value="CAB4131085.1"/>
    <property type="molecule type" value="Genomic_DNA"/>
</dbReference>
<dbReference type="InterPro" id="IPR035421">
    <property type="entry name" value="Terminase_6C"/>
</dbReference>
<evidence type="ECO:0000256" key="1">
    <source>
        <dbReference type="ARBA" id="ARBA00022612"/>
    </source>
</evidence>
<feature type="domain" description="Terminase large subunit gp17-like C-terminal" evidence="6">
    <location>
        <begin position="351"/>
        <end position="502"/>
    </location>
</feature>
<keyword evidence="2" id="KW-0547">Nucleotide-binding</keyword>
<organism evidence="7">
    <name type="scientific">uncultured Caudovirales phage</name>
    <dbReference type="NCBI Taxonomy" id="2100421"/>
    <lineage>
        <taxon>Viruses</taxon>
        <taxon>Duplodnaviria</taxon>
        <taxon>Heunggongvirae</taxon>
        <taxon>Uroviricota</taxon>
        <taxon>Caudoviricetes</taxon>
        <taxon>Peduoviridae</taxon>
        <taxon>Maltschvirus</taxon>
        <taxon>Maltschvirus maltsch</taxon>
    </lineage>
</organism>
<feature type="region of interest" description="Disordered" evidence="5">
    <location>
        <begin position="510"/>
        <end position="539"/>
    </location>
</feature>
<dbReference type="InterPro" id="IPR006517">
    <property type="entry name" value="Phage_terminase_lsu-like_C"/>
</dbReference>
<accession>A0A6J5LAP6</accession>
<keyword evidence="1" id="KW-1188">Viral release from host cell</keyword>
<gene>
    <name evidence="7" type="ORF">UFOVP121_58</name>
    <name evidence="8" type="ORF">UFOVP277_63</name>
</gene>
<dbReference type="Gene3D" id="3.30.420.240">
    <property type="match status" value="1"/>
</dbReference>
<evidence type="ECO:0000313" key="8">
    <source>
        <dbReference type="EMBL" id="CAB4135067.1"/>
    </source>
</evidence>
<dbReference type="GO" id="GO:0005524">
    <property type="term" value="F:ATP binding"/>
    <property type="evidence" value="ECO:0007669"/>
    <property type="project" value="UniProtKB-KW"/>
</dbReference>
<dbReference type="NCBIfam" id="TIGR01630">
    <property type="entry name" value="psiM2_ORF9"/>
    <property type="match status" value="1"/>
</dbReference>
<feature type="compositionally biased region" description="Basic and acidic residues" evidence="5">
    <location>
        <begin position="512"/>
        <end position="539"/>
    </location>
</feature>
<dbReference type="Pfam" id="PF03237">
    <property type="entry name" value="Terminase_6N"/>
    <property type="match status" value="1"/>
</dbReference>
<name>A0A6J5LAP6_9CAUD</name>
<dbReference type="EMBL" id="LR796293">
    <property type="protein sequence ID" value="CAB4135067.1"/>
    <property type="molecule type" value="Genomic_DNA"/>
</dbReference>
<evidence type="ECO:0000256" key="2">
    <source>
        <dbReference type="ARBA" id="ARBA00022741"/>
    </source>
</evidence>